<proteinExistence type="predicted"/>
<gene>
    <name evidence="1" type="ORF">SAMN06273570_5160</name>
</gene>
<accession>A0A286DS64</accession>
<reference evidence="2" key="1">
    <citation type="submission" date="2017-09" db="EMBL/GenBank/DDBJ databases">
        <authorList>
            <person name="Varghese N."/>
            <person name="Submissions S."/>
        </authorList>
    </citation>
    <scope>NUCLEOTIDE SEQUENCE [LARGE SCALE GENOMIC DNA]</scope>
    <source>
        <strain evidence="2">JKS000234</strain>
    </source>
</reference>
<protein>
    <submittedName>
        <fullName evidence="1">Uncharacterized protein</fullName>
    </submittedName>
</protein>
<dbReference type="Proteomes" id="UP000219271">
    <property type="component" value="Unassembled WGS sequence"/>
</dbReference>
<dbReference type="AlphaFoldDB" id="A0A286DS64"/>
<evidence type="ECO:0000313" key="1">
    <source>
        <dbReference type="EMBL" id="SOD61489.1"/>
    </source>
</evidence>
<organism evidence="1 2">
    <name type="scientific">Candidatus Pantoea floridensis</name>
    <dbReference type="NCBI Taxonomy" id="1938870"/>
    <lineage>
        <taxon>Bacteria</taxon>
        <taxon>Pseudomonadati</taxon>
        <taxon>Pseudomonadota</taxon>
        <taxon>Gammaproteobacteria</taxon>
        <taxon>Enterobacterales</taxon>
        <taxon>Erwiniaceae</taxon>
        <taxon>Pantoea</taxon>
    </lineage>
</organism>
<keyword evidence="2" id="KW-1185">Reference proteome</keyword>
<dbReference type="EMBL" id="OCMY01000004">
    <property type="protein sequence ID" value="SOD61489.1"/>
    <property type="molecule type" value="Genomic_DNA"/>
</dbReference>
<evidence type="ECO:0000313" key="2">
    <source>
        <dbReference type="Proteomes" id="UP000219271"/>
    </source>
</evidence>
<name>A0A286DS64_9GAMM</name>
<sequence>MKRDTAIEFGLQKIKNAINQANQSGTHNVSVKLPEQEYKAVMQDICTELAKPDNHKMDE</sequence>
<dbReference type="RefSeq" id="WP_097098563.1">
    <property type="nucleotide sequence ID" value="NZ_OCMY01000004.1"/>
</dbReference>